<dbReference type="InterPro" id="IPR013148">
    <property type="entry name" value="Glyco_hydro_32_N"/>
</dbReference>
<name>A0A9W6F3G1_9CHLO</name>
<feature type="compositionally biased region" description="Low complexity" evidence="4">
    <location>
        <begin position="776"/>
        <end position="786"/>
    </location>
</feature>
<feature type="compositionally biased region" description="Basic and acidic residues" evidence="4">
    <location>
        <begin position="38"/>
        <end position="50"/>
    </location>
</feature>
<feature type="region of interest" description="Disordered" evidence="4">
    <location>
        <begin position="776"/>
        <end position="801"/>
    </location>
</feature>
<feature type="compositionally biased region" description="Low complexity" evidence="4">
    <location>
        <begin position="134"/>
        <end position="156"/>
    </location>
</feature>
<dbReference type="InterPro" id="IPR050551">
    <property type="entry name" value="Fructan_Metab_Enzymes"/>
</dbReference>
<proteinExistence type="inferred from homology"/>
<evidence type="ECO:0008006" key="10">
    <source>
        <dbReference type="Google" id="ProtNLM"/>
    </source>
</evidence>
<feature type="region of interest" description="Disordered" evidence="4">
    <location>
        <begin position="246"/>
        <end position="328"/>
    </location>
</feature>
<evidence type="ECO:0000259" key="6">
    <source>
        <dbReference type="Pfam" id="PF00251"/>
    </source>
</evidence>
<dbReference type="Proteomes" id="UP001165080">
    <property type="component" value="Unassembled WGS sequence"/>
</dbReference>
<feature type="compositionally biased region" description="Low complexity" evidence="4">
    <location>
        <begin position="64"/>
        <end position="78"/>
    </location>
</feature>
<evidence type="ECO:0000256" key="1">
    <source>
        <dbReference type="ARBA" id="ARBA00009902"/>
    </source>
</evidence>
<feature type="region of interest" description="Disordered" evidence="4">
    <location>
        <begin position="695"/>
        <end position="714"/>
    </location>
</feature>
<accession>A0A9W6F3G1</accession>
<dbReference type="Gene3D" id="2.115.10.20">
    <property type="entry name" value="Glycosyl hydrolase domain, family 43"/>
    <property type="match status" value="2"/>
</dbReference>
<dbReference type="PANTHER" id="PTHR31953">
    <property type="entry name" value="BETA-FRUCTOFURANOSIDASE, INSOLUBLE ISOENZYME CWINV1-RELATED"/>
    <property type="match status" value="1"/>
</dbReference>
<feature type="compositionally biased region" description="Gly residues" evidence="4">
    <location>
        <begin position="310"/>
        <end position="328"/>
    </location>
</feature>
<evidence type="ECO:0000313" key="8">
    <source>
        <dbReference type="EMBL" id="GLC54794.1"/>
    </source>
</evidence>
<feature type="compositionally biased region" description="Gly residues" evidence="4">
    <location>
        <begin position="565"/>
        <end position="577"/>
    </location>
</feature>
<dbReference type="Pfam" id="PF08244">
    <property type="entry name" value="Glyco_hydro_32C"/>
    <property type="match status" value="1"/>
</dbReference>
<feature type="compositionally biased region" description="Low complexity" evidence="4">
    <location>
        <begin position="98"/>
        <end position="109"/>
    </location>
</feature>
<feature type="region of interest" description="Disordered" evidence="4">
    <location>
        <begin position="1164"/>
        <end position="1185"/>
    </location>
</feature>
<dbReference type="EMBL" id="BRXU01000011">
    <property type="protein sequence ID" value="GLC54794.1"/>
    <property type="molecule type" value="Genomic_DNA"/>
</dbReference>
<dbReference type="GO" id="GO:0005975">
    <property type="term" value="P:carbohydrate metabolic process"/>
    <property type="evidence" value="ECO:0007669"/>
    <property type="project" value="InterPro"/>
</dbReference>
<dbReference type="Pfam" id="PF00251">
    <property type="entry name" value="Glyco_hydro_32N"/>
    <property type="match status" value="2"/>
</dbReference>
<keyword evidence="9" id="KW-1185">Reference proteome</keyword>
<dbReference type="SUPFAM" id="SSF49899">
    <property type="entry name" value="Concanavalin A-like lectins/glucanases"/>
    <property type="match status" value="1"/>
</dbReference>
<keyword evidence="5" id="KW-0472">Membrane</keyword>
<keyword evidence="5" id="KW-0812">Transmembrane</keyword>
<dbReference type="SMART" id="SM00640">
    <property type="entry name" value="Glyco_32"/>
    <property type="match status" value="1"/>
</dbReference>
<evidence type="ECO:0000256" key="3">
    <source>
        <dbReference type="ARBA" id="ARBA00023295"/>
    </source>
</evidence>
<evidence type="ECO:0000256" key="5">
    <source>
        <dbReference type="SAM" id="Phobius"/>
    </source>
</evidence>
<feature type="domain" description="Glycosyl hydrolase family 32 N-terminal" evidence="6">
    <location>
        <begin position="405"/>
        <end position="547"/>
    </location>
</feature>
<sequence length="1278" mass="131550">MASWRPGEVPGAGVSRGRYHSLDVELRLQQQQQQQMQERQRQEEQLRNPDHQQQPQQQPPYQEPPQQEALQENQNQDQSQPPSEVGGSRGGQPPPVPEAVTAAEAAKAAKAARRLEHQPLLQPASSGGGGASGSGAAVIPAAAAAAGGTGRRVTPAEATATAGPDGGGLSWLRAPPAGPSETPGQIQMFTLGGDSDFTGGRSSAAAWEPWYGGTTDLAPPPMTVVRYLAPERPVSCASAPQFHLAHPSNPYAPTPPHLLPRSPSDIERPGQVPRGADQGGSAPPPPPEEEEFPSPPTSPQRITTRFGWRAGRGGGGGGGGGDGGGGGGRSANSRMALIIAIMSVITFLSVVVFFVVAVAVWNRRGRGRPVGPDADPWGTAGSVRELSLRDMHLIRPRFHIRHGGRGWINDPNGLMQYRGIVHVFFQFNPYSDMWGPMHWGHVASPDLVHWVQLPVALRPGDPWDRDGCWSGSALIADDGVPRLFYTGVANFSDVGYYYQTQAVALPADPADPFLTRWIKPPQHNPLGLQLPPGSFRSQFRDPIAPWRVPPQLVAPELMPWRRVGAGAGGSNSSGGGNSSSDSDDAADGGGVWFTAVGTMDDCVGAAALYSSPDLGTWSYAGTLFSQLGQNYTEYKQCLTEIPPTPPGARTYGGPCDQLGPECRMWECPGFFTLNYSEVESSAAQAAAEAARLAAGDGAAGPNSTDAGGGASSDALGGDTGVTVFKYSDQMRNRSGFAADWYQLGSPSQLNYSLVAFVGGKDVFSPRLLLPPLPSPAAADSANATGGNATGGGGGGPPRVLDSEPQRWDFGTVYASQSFRMDDGRLVWLGWVYEDNLGCSEMCGQGTPLSRAVGWQGVLTFPRVVKYDSDLRQLIVRPAQELQLLRAPSALYEGYGSAVPDIENAAAGGGGGDAGGSGDGAAAGGGSQRTCCWPSVGSCRNGTVEEPAGSDSAAAEAAAAAAGGGAQLSCGDSACWMLLPVEVKPEVYGSGAGGAAAGSGGSAAAAAADTAAADTSNLDVSSSHSYVYSQVSAALRRQMEIQLNFTIELLYMAPPPPAAAGNDSSPPPAPPPPPAWLPVEFEVGMRLLLGNGSHVAVYINGTAPPPPPPGAAASAPAAAQPTLLGGGVAAAAGGGLYVERSCAGGQTNGSLLQGGPMPLWTTTGPDADAETGGGGGGGKAGGEAGSGGGGGMARVAVLGASLQVLVDHSVLEAFGGGGRAAVTSRFYPAGEDVAWGVQAYGKFHTQQQQQGDLGDEAQQVLQRARVGFQGAVWRLEDGV</sequence>
<gene>
    <name evidence="8" type="primary">PLEST006216</name>
    <name evidence="8" type="ORF">PLESTB_000906700</name>
</gene>
<feature type="region of interest" description="Disordered" evidence="4">
    <location>
        <begin position="564"/>
        <end position="585"/>
    </location>
</feature>
<feature type="compositionally biased region" description="Low complexity" evidence="4">
    <location>
        <begin position="27"/>
        <end position="37"/>
    </location>
</feature>
<comment type="similarity">
    <text evidence="1">Belongs to the glycosyl hydrolase 32 family.</text>
</comment>
<dbReference type="Gene3D" id="2.60.120.560">
    <property type="entry name" value="Exo-inulinase, domain 1"/>
    <property type="match status" value="1"/>
</dbReference>
<dbReference type="SUPFAM" id="SSF75005">
    <property type="entry name" value="Arabinanase/levansucrase/invertase"/>
    <property type="match status" value="1"/>
</dbReference>
<dbReference type="InterPro" id="IPR001362">
    <property type="entry name" value="Glyco_hydro_32"/>
</dbReference>
<keyword evidence="2" id="KW-0378">Hydrolase</keyword>
<dbReference type="AlphaFoldDB" id="A0A9W6F3G1"/>
<evidence type="ECO:0000256" key="2">
    <source>
        <dbReference type="ARBA" id="ARBA00022801"/>
    </source>
</evidence>
<dbReference type="InterPro" id="IPR013320">
    <property type="entry name" value="ConA-like_dom_sf"/>
</dbReference>
<feature type="compositionally biased region" description="Gly residues" evidence="4">
    <location>
        <begin position="1170"/>
        <end position="1185"/>
    </location>
</feature>
<evidence type="ECO:0000259" key="7">
    <source>
        <dbReference type="Pfam" id="PF08244"/>
    </source>
</evidence>
<dbReference type="InterPro" id="IPR023296">
    <property type="entry name" value="Glyco_hydro_beta-prop_sf"/>
</dbReference>
<evidence type="ECO:0000256" key="4">
    <source>
        <dbReference type="SAM" id="MobiDB-lite"/>
    </source>
</evidence>
<keyword evidence="3" id="KW-0326">Glycosidase</keyword>
<dbReference type="GO" id="GO:0004553">
    <property type="term" value="F:hydrolase activity, hydrolyzing O-glycosyl compounds"/>
    <property type="evidence" value="ECO:0007669"/>
    <property type="project" value="InterPro"/>
</dbReference>
<dbReference type="InterPro" id="IPR013189">
    <property type="entry name" value="Glyco_hydro_32_C"/>
</dbReference>
<comment type="caution">
    <text evidence="8">The sequence shown here is derived from an EMBL/GenBank/DDBJ whole genome shotgun (WGS) entry which is preliminary data.</text>
</comment>
<reference evidence="8 9" key="1">
    <citation type="journal article" date="2023" name="Commun. Biol.">
        <title>Reorganization of the ancestral sex-determining regions during the evolution of trioecy in Pleodorina starrii.</title>
        <authorList>
            <person name="Takahashi K."/>
            <person name="Suzuki S."/>
            <person name="Kawai-Toyooka H."/>
            <person name="Yamamoto K."/>
            <person name="Hamaji T."/>
            <person name="Ootsuki R."/>
            <person name="Yamaguchi H."/>
            <person name="Kawachi M."/>
            <person name="Higashiyama T."/>
            <person name="Nozaki H."/>
        </authorList>
    </citation>
    <scope>NUCLEOTIDE SEQUENCE [LARGE SCALE GENOMIC DNA]</scope>
    <source>
        <strain evidence="8 9">NIES-4479</strain>
    </source>
</reference>
<organism evidence="8 9">
    <name type="scientific">Pleodorina starrii</name>
    <dbReference type="NCBI Taxonomy" id="330485"/>
    <lineage>
        <taxon>Eukaryota</taxon>
        <taxon>Viridiplantae</taxon>
        <taxon>Chlorophyta</taxon>
        <taxon>core chlorophytes</taxon>
        <taxon>Chlorophyceae</taxon>
        <taxon>CS clade</taxon>
        <taxon>Chlamydomonadales</taxon>
        <taxon>Volvocaceae</taxon>
        <taxon>Pleodorina</taxon>
    </lineage>
</organism>
<feature type="domain" description="Glycosyl hydrolase family 32 C-terminal" evidence="7">
    <location>
        <begin position="1184"/>
        <end position="1231"/>
    </location>
</feature>
<feature type="transmembrane region" description="Helical" evidence="5">
    <location>
        <begin position="336"/>
        <end position="361"/>
    </location>
</feature>
<protein>
    <recommendedName>
        <fullName evidence="10">Beta-fructofuranosidase</fullName>
    </recommendedName>
</protein>
<feature type="domain" description="Glycosyl hydrolase family 32 N-terminal" evidence="6">
    <location>
        <begin position="801"/>
        <end position="877"/>
    </location>
</feature>
<feature type="region of interest" description="Disordered" evidence="4">
    <location>
        <begin position="1"/>
        <end position="183"/>
    </location>
</feature>
<keyword evidence="5" id="KW-1133">Transmembrane helix</keyword>
<feature type="compositionally biased region" description="Gly residues" evidence="4">
    <location>
        <begin position="787"/>
        <end position="796"/>
    </location>
</feature>
<evidence type="ECO:0000313" key="9">
    <source>
        <dbReference type="Proteomes" id="UP001165080"/>
    </source>
</evidence>